<proteinExistence type="predicted"/>
<dbReference type="RefSeq" id="WP_055421214.1">
    <property type="nucleotide sequence ID" value="NZ_CP019724.1"/>
</dbReference>
<dbReference type="EMBL" id="CP019724">
    <property type="protein sequence ID" value="AQS66075.1"/>
    <property type="molecule type" value="Genomic_DNA"/>
</dbReference>
<evidence type="ECO:0000313" key="3">
    <source>
        <dbReference type="Proteomes" id="UP000189443"/>
    </source>
</evidence>
<feature type="compositionally biased region" description="Basic and acidic residues" evidence="1">
    <location>
        <begin position="1"/>
        <end position="35"/>
    </location>
</feature>
<keyword evidence="3" id="KW-1185">Reference proteome</keyword>
<feature type="region of interest" description="Disordered" evidence="1">
    <location>
        <begin position="1"/>
        <end position="59"/>
    </location>
</feature>
<accession>A0A1S6J2U5</accession>
<dbReference type="Proteomes" id="UP000189443">
    <property type="component" value="Chromosome"/>
</dbReference>
<dbReference type="AlphaFoldDB" id="A0A1S6J2U5"/>
<gene>
    <name evidence="2" type="ORF">B1H29_03235</name>
</gene>
<dbReference type="KEGG" id="spac:B1H29_03235"/>
<protein>
    <submittedName>
        <fullName evidence="2">Uncharacterized protein</fullName>
    </submittedName>
</protein>
<reference evidence="2 3" key="1">
    <citation type="submission" date="2017-02" db="EMBL/GenBank/DDBJ databases">
        <title>Streptomyces pactum ACT12 Genome sequencing and assembly.</title>
        <authorList>
            <person name="Xue Q."/>
            <person name="Yan X."/>
            <person name="Jia L."/>
            <person name="Yan H."/>
        </authorList>
    </citation>
    <scope>NUCLEOTIDE SEQUENCE [LARGE SCALE GENOMIC DNA]</scope>
    <source>
        <strain evidence="2 3">ACT12</strain>
    </source>
</reference>
<dbReference type="OrthoDB" id="4290816at2"/>
<organism evidence="2 3">
    <name type="scientific">Streptomyces pactum</name>
    <dbReference type="NCBI Taxonomy" id="68249"/>
    <lineage>
        <taxon>Bacteria</taxon>
        <taxon>Bacillati</taxon>
        <taxon>Actinomycetota</taxon>
        <taxon>Actinomycetes</taxon>
        <taxon>Kitasatosporales</taxon>
        <taxon>Streptomycetaceae</taxon>
        <taxon>Streptomyces</taxon>
    </lineage>
</organism>
<evidence type="ECO:0000313" key="2">
    <source>
        <dbReference type="EMBL" id="AQS66075.1"/>
    </source>
</evidence>
<sequence>MSQENNRDHKQPETAIDKVLREIEEARPRDAESGRGPRPGEAGEATSPDTGARKDAERE</sequence>
<evidence type="ECO:0000256" key="1">
    <source>
        <dbReference type="SAM" id="MobiDB-lite"/>
    </source>
</evidence>
<name>A0A1S6J2U5_9ACTN</name>